<dbReference type="EMBL" id="LNQE01001347">
    <property type="protein sequence ID" value="KUG18928.1"/>
    <property type="molecule type" value="Genomic_DNA"/>
</dbReference>
<dbReference type="GO" id="GO:0016811">
    <property type="term" value="F:hydrolase activity, acting on carbon-nitrogen (but not peptide) bonds, in linear amides"/>
    <property type="evidence" value="ECO:0007669"/>
    <property type="project" value="TreeGrafter"/>
</dbReference>
<dbReference type="SUPFAM" id="SSF102588">
    <property type="entry name" value="LmbE-like"/>
    <property type="match status" value="1"/>
</dbReference>
<comment type="caution">
    <text evidence="1">The sequence shown here is derived from an EMBL/GenBank/DDBJ whole genome shotgun (WGS) entry which is preliminary data.</text>
</comment>
<dbReference type="Gene3D" id="3.40.50.10320">
    <property type="entry name" value="LmbE-like"/>
    <property type="match status" value="1"/>
</dbReference>
<reference evidence="1" key="1">
    <citation type="journal article" date="2015" name="Proc. Natl. Acad. Sci. U.S.A.">
        <title>Networks of energetic and metabolic interactions define dynamics in microbial communities.</title>
        <authorList>
            <person name="Embree M."/>
            <person name="Liu J.K."/>
            <person name="Al-Bassam M.M."/>
            <person name="Zengler K."/>
        </authorList>
    </citation>
    <scope>NUCLEOTIDE SEQUENCE</scope>
</reference>
<gene>
    <name evidence="1" type="ORF">ASZ90_011374</name>
</gene>
<protein>
    <recommendedName>
        <fullName evidence="2">PIG-L family deacetylase</fullName>
    </recommendedName>
</protein>
<dbReference type="InterPro" id="IPR024078">
    <property type="entry name" value="LmbE-like_dom_sf"/>
</dbReference>
<proteinExistence type="predicted"/>
<accession>A0A0W8FDI7</accession>
<dbReference type="InterPro" id="IPR003737">
    <property type="entry name" value="GlcNAc_PI_deacetylase-related"/>
</dbReference>
<evidence type="ECO:0000313" key="1">
    <source>
        <dbReference type="EMBL" id="KUG18928.1"/>
    </source>
</evidence>
<dbReference type="AlphaFoldDB" id="A0A0W8FDI7"/>
<name>A0A0W8FDI7_9ZZZZ</name>
<dbReference type="PANTHER" id="PTHR12993:SF11">
    <property type="entry name" value="N-ACETYLGLUCOSAMINYL-PHOSPHATIDYLINOSITOL DE-N-ACETYLASE"/>
    <property type="match status" value="1"/>
</dbReference>
<dbReference type="PANTHER" id="PTHR12993">
    <property type="entry name" value="N-ACETYLGLUCOSAMINYL-PHOSPHATIDYLINOSITOL DE-N-ACETYLASE-RELATED"/>
    <property type="match status" value="1"/>
</dbReference>
<sequence>MSGDANSGTIGGPSSRRSRRILVISPHTDDGELGCGGSIARFIEEGDEIEYVALSACEKSVPPEYPPDILRKEVRRATKVLGIDDPILFDFEVREFPKYRQPILDTLIRLRNMLKPDIVFTPSSYDTHQDHKTTREETLRAFKNSTILGYEQPWNNITFNTLAFVRLTESQIQKKIESLRCYETQKEKAYLQSDFIRGLAMTRGTQIEEKYAEAFEVIKWVMR</sequence>
<organism evidence="1">
    <name type="scientific">hydrocarbon metagenome</name>
    <dbReference type="NCBI Taxonomy" id="938273"/>
    <lineage>
        <taxon>unclassified sequences</taxon>
        <taxon>metagenomes</taxon>
        <taxon>ecological metagenomes</taxon>
    </lineage>
</organism>
<evidence type="ECO:0008006" key="2">
    <source>
        <dbReference type="Google" id="ProtNLM"/>
    </source>
</evidence>
<dbReference type="Pfam" id="PF02585">
    <property type="entry name" value="PIG-L"/>
    <property type="match status" value="1"/>
</dbReference>